<dbReference type="FunFam" id="2.60.120.260:FF:000002">
    <property type="entry name" value="Coagulation factor VIII"/>
    <property type="match status" value="1"/>
</dbReference>
<dbReference type="CDD" id="cd00041">
    <property type="entry name" value="CUB"/>
    <property type="match status" value="1"/>
</dbReference>
<dbReference type="OMA" id="DACHFNY"/>
<feature type="compositionally biased region" description="Polar residues" evidence="8">
    <location>
        <begin position="689"/>
        <end position="724"/>
    </location>
</feature>
<feature type="domain" description="LCCL" evidence="13">
    <location>
        <begin position="155"/>
        <end position="251"/>
    </location>
</feature>
<feature type="disulfide bond" evidence="7">
    <location>
        <begin position="39"/>
        <end position="66"/>
    </location>
</feature>
<dbReference type="PROSITE" id="PS01180">
    <property type="entry name" value="CUB"/>
    <property type="match status" value="1"/>
</dbReference>
<keyword evidence="6 7" id="KW-1015">Disulfide bond</keyword>
<evidence type="ECO:0000256" key="10">
    <source>
        <dbReference type="SAM" id="SignalP"/>
    </source>
</evidence>
<dbReference type="FunFam" id="2.60.120.290:FF:000035">
    <property type="entry name" value="Discoidin, CUB and LCCL domain-containing protein 2"/>
    <property type="match status" value="1"/>
</dbReference>
<feature type="domain" description="CUB" evidence="11">
    <location>
        <begin position="39"/>
        <end position="153"/>
    </location>
</feature>
<keyword evidence="15" id="KW-1185">Reference proteome</keyword>
<evidence type="ECO:0000259" key="13">
    <source>
        <dbReference type="PROSITE" id="PS50820"/>
    </source>
</evidence>
<proteinExistence type="predicted"/>
<dbReference type="SUPFAM" id="SSF69848">
    <property type="entry name" value="LCCL domain"/>
    <property type="match status" value="1"/>
</dbReference>
<evidence type="ECO:0000256" key="4">
    <source>
        <dbReference type="ARBA" id="ARBA00022989"/>
    </source>
</evidence>
<evidence type="ECO:0000256" key="9">
    <source>
        <dbReference type="SAM" id="Phobius"/>
    </source>
</evidence>
<evidence type="ECO:0000256" key="6">
    <source>
        <dbReference type="ARBA" id="ARBA00023157"/>
    </source>
</evidence>
<dbReference type="PROSITE" id="PS50820">
    <property type="entry name" value="LCCL"/>
    <property type="match status" value="1"/>
</dbReference>
<comment type="caution">
    <text evidence="7">Lacks conserved residue(s) required for the propagation of feature annotation.</text>
</comment>
<accession>A0A673W5K8</accession>
<dbReference type="Gene3D" id="2.60.120.290">
    <property type="entry name" value="Spermadhesin, CUB domain"/>
    <property type="match status" value="1"/>
</dbReference>
<evidence type="ECO:0000256" key="1">
    <source>
        <dbReference type="ARBA" id="ARBA00004479"/>
    </source>
</evidence>
<evidence type="ECO:0000256" key="8">
    <source>
        <dbReference type="SAM" id="MobiDB-lite"/>
    </source>
</evidence>
<feature type="chain" id="PRO_5025691787" evidence="10">
    <location>
        <begin position="34"/>
        <end position="746"/>
    </location>
</feature>
<evidence type="ECO:0000256" key="3">
    <source>
        <dbReference type="ARBA" id="ARBA00022692"/>
    </source>
</evidence>
<dbReference type="InterPro" id="IPR004043">
    <property type="entry name" value="LCCL"/>
</dbReference>
<name>A0A673W5K8_SALTR</name>
<dbReference type="PANTHER" id="PTHR46806">
    <property type="entry name" value="F5/8 TYPE C DOMAIN-CONTAINING PROTEIN"/>
    <property type="match status" value="1"/>
</dbReference>
<dbReference type="Ensembl" id="ENSSTUT00000007707.1">
    <property type="protein sequence ID" value="ENSSTUP00000007255.1"/>
    <property type="gene ID" value="ENSSTUG00000003458.1"/>
</dbReference>
<evidence type="ECO:0000259" key="11">
    <source>
        <dbReference type="PROSITE" id="PS01180"/>
    </source>
</evidence>
<feature type="region of interest" description="Disordered" evidence="8">
    <location>
        <begin position="689"/>
        <end position="746"/>
    </location>
</feature>
<evidence type="ECO:0000313" key="14">
    <source>
        <dbReference type="Ensembl" id="ENSSTUP00000007255.1"/>
    </source>
</evidence>
<dbReference type="GeneTree" id="ENSGT00940000158147"/>
<dbReference type="InterPro" id="IPR008979">
    <property type="entry name" value="Galactose-bd-like_sf"/>
</dbReference>
<feature type="domain" description="F5/8 type C" evidence="12">
    <location>
        <begin position="309"/>
        <end position="466"/>
    </location>
</feature>
<gene>
    <name evidence="14" type="primary">DCBLD2</name>
    <name evidence="14" type="synonym">LOC115156312</name>
</gene>
<dbReference type="InParanoid" id="A0A673W5K8"/>
<keyword evidence="10" id="KW-0732">Signal</keyword>
<dbReference type="InterPro" id="IPR050633">
    <property type="entry name" value="Neuropilin_MCO_CoagFactor"/>
</dbReference>
<dbReference type="Pfam" id="PF00754">
    <property type="entry name" value="F5_F8_type_C"/>
    <property type="match status" value="1"/>
</dbReference>
<keyword evidence="5 9" id="KW-0472">Membrane</keyword>
<dbReference type="InterPro" id="IPR000859">
    <property type="entry name" value="CUB_dom"/>
</dbReference>
<dbReference type="Pfam" id="PF03815">
    <property type="entry name" value="LCCL"/>
    <property type="match status" value="1"/>
</dbReference>
<dbReference type="Proteomes" id="UP000472277">
    <property type="component" value="Chromosome 20"/>
</dbReference>
<dbReference type="AlphaFoldDB" id="A0A673W5K8"/>
<dbReference type="SUPFAM" id="SSF49854">
    <property type="entry name" value="Spermadhesin, CUB domain"/>
    <property type="match status" value="1"/>
</dbReference>
<dbReference type="PROSITE" id="PS50022">
    <property type="entry name" value="FA58C_3"/>
    <property type="match status" value="1"/>
</dbReference>
<dbReference type="GO" id="GO:0038023">
    <property type="term" value="F:signaling receptor activity"/>
    <property type="evidence" value="ECO:0007669"/>
    <property type="project" value="TreeGrafter"/>
</dbReference>
<evidence type="ECO:0000256" key="5">
    <source>
        <dbReference type="ARBA" id="ARBA00023136"/>
    </source>
</evidence>
<dbReference type="SMART" id="SM00603">
    <property type="entry name" value="LCCL"/>
    <property type="match status" value="1"/>
</dbReference>
<dbReference type="SMART" id="SM00042">
    <property type="entry name" value="CUB"/>
    <property type="match status" value="1"/>
</dbReference>
<protein>
    <submittedName>
        <fullName evidence="14">Discoidin, CUB and LCCL domain containing 2</fullName>
    </submittedName>
</protein>
<dbReference type="Gene3D" id="2.170.130.20">
    <property type="entry name" value="LCCL-like domain"/>
    <property type="match status" value="1"/>
</dbReference>
<keyword evidence="4 9" id="KW-1133">Transmembrane helix</keyword>
<feature type="compositionally biased region" description="Polar residues" evidence="8">
    <location>
        <begin position="734"/>
        <end position="746"/>
    </location>
</feature>
<organism evidence="14 15">
    <name type="scientific">Salmo trutta</name>
    <name type="common">Brown trout</name>
    <dbReference type="NCBI Taxonomy" id="8032"/>
    <lineage>
        <taxon>Eukaryota</taxon>
        <taxon>Metazoa</taxon>
        <taxon>Chordata</taxon>
        <taxon>Craniata</taxon>
        <taxon>Vertebrata</taxon>
        <taxon>Euteleostomi</taxon>
        <taxon>Actinopterygii</taxon>
        <taxon>Neopterygii</taxon>
        <taxon>Teleostei</taxon>
        <taxon>Protacanthopterygii</taxon>
        <taxon>Salmoniformes</taxon>
        <taxon>Salmonidae</taxon>
        <taxon>Salmoninae</taxon>
        <taxon>Salmo</taxon>
    </lineage>
</organism>
<dbReference type="CDD" id="cd00057">
    <property type="entry name" value="FA58C"/>
    <property type="match status" value="1"/>
</dbReference>
<reference evidence="14" key="2">
    <citation type="submission" date="2025-09" db="UniProtKB">
        <authorList>
            <consortium name="Ensembl"/>
        </authorList>
    </citation>
    <scope>IDENTIFICATION</scope>
</reference>
<evidence type="ECO:0000259" key="12">
    <source>
        <dbReference type="PROSITE" id="PS50022"/>
    </source>
</evidence>
<dbReference type="GO" id="GO:0005886">
    <property type="term" value="C:plasma membrane"/>
    <property type="evidence" value="ECO:0007669"/>
    <property type="project" value="TreeGrafter"/>
</dbReference>
<dbReference type="InterPro" id="IPR035914">
    <property type="entry name" value="Sperma_CUB_dom_sf"/>
</dbReference>
<evidence type="ECO:0000313" key="15">
    <source>
        <dbReference type="Proteomes" id="UP000472277"/>
    </source>
</evidence>
<evidence type="ECO:0000256" key="7">
    <source>
        <dbReference type="PROSITE-ProRule" id="PRU00059"/>
    </source>
</evidence>
<dbReference type="Gene3D" id="2.60.120.260">
    <property type="entry name" value="Galactose-binding domain-like"/>
    <property type="match status" value="1"/>
</dbReference>
<feature type="signal peptide" evidence="10">
    <location>
        <begin position="1"/>
        <end position="33"/>
    </location>
</feature>
<dbReference type="GO" id="GO:0042060">
    <property type="term" value="P:wound healing"/>
    <property type="evidence" value="ECO:0007669"/>
    <property type="project" value="TreeGrafter"/>
</dbReference>
<dbReference type="InterPro" id="IPR036609">
    <property type="entry name" value="LCCL_sf"/>
</dbReference>
<dbReference type="PROSITE" id="PS01285">
    <property type="entry name" value="FA58C_1"/>
    <property type="match status" value="1"/>
</dbReference>
<reference evidence="14" key="1">
    <citation type="submission" date="2025-08" db="UniProtKB">
        <authorList>
            <consortium name="Ensembl"/>
        </authorList>
    </citation>
    <scope>IDENTIFICATION</scope>
</reference>
<dbReference type="SMART" id="SM00231">
    <property type="entry name" value="FA58C"/>
    <property type="match status" value="1"/>
</dbReference>
<feature type="transmembrane region" description="Helical" evidence="9">
    <location>
        <begin position="516"/>
        <end position="543"/>
    </location>
</feature>
<sequence>MGRAVMVGRGPTEAGLFFLSTLIILLAARSSRAQKGDGCGPSVLGPSSGTLSSLGYPGTYPNHTVCEWEISVPQGRRLHFRFADLDIEDNNCQVNYLRIYDGVGPQRTQIVKFCGLGLKVPELIQSAGNRVTIQFMSGTHRSGRGFSLSYSTTEHTDLITCLDKGIHFTEAEFTRYCPAGCLTSVGEISGTVPHGYRDSSPVCLAAIHAGVVSNSVGGQISVVSSKGIPHYDGSLANNVSSTVGPLSNSLFTFKTSGELSYNTKTDDTATHASVTFSTTPQSLQQSPRQSCVLPLKMQSVSLSLSLSGCYGTLGLESGVVRDSQLSASSVWEWSDVIGQPSEWGPSGARLKRVGLPWASAHSDQQQWLQVDLKKEKRITGITTTGSSLPEYQFYVSAYRVLYSNDGQNWSVYREADATQNKSFQGNTNYLQEVRNNFIPPIEARYVRMSPTQWHQRIALKFELFGCQFHQARPRINHPPRPPTPPVATDTPSLNGFTTHTPDIRNTSMPPRTSNDVALAAVLVPVLVMVLTALILTMVCAWYWRNRMKSSEGAYDLPHWDRTDWWKSMKQFLPSKMAEGEESVRYSSSEVGRLRGRGNAPRLQAKPAEYAQPLVSGVVTSLGQRSTFKPEEGSDHCYTDPDLYGAPMATDIYHAYSEPLPASGAEYATPIVIDIASHLSGISSLSQPPTVSSFMGRSPASLLTRTDSGQSGRSMYDTPKSTGQATPIEDLAYQVPQSSSQKPAGQS</sequence>
<dbReference type="Pfam" id="PF00431">
    <property type="entry name" value="CUB"/>
    <property type="match status" value="1"/>
</dbReference>
<dbReference type="PANTHER" id="PTHR46806:SF3">
    <property type="entry name" value="DISCOIDIN, CUB AND LCCL DOMAIN-CONTAINING PROTEIN 2"/>
    <property type="match status" value="1"/>
</dbReference>
<evidence type="ECO:0000256" key="2">
    <source>
        <dbReference type="ARBA" id="ARBA00022553"/>
    </source>
</evidence>
<keyword evidence="3 9" id="KW-0812">Transmembrane</keyword>
<feature type="region of interest" description="Disordered" evidence="8">
    <location>
        <begin position="472"/>
        <end position="494"/>
    </location>
</feature>
<comment type="subcellular location">
    <subcellularLocation>
        <location evidence="1">Membrane</location>
        <topology evidence="1">Single-pass type I membrane protein</topology>
    </subcellularLocation>
</comment>
<keyword evidence="2" id="KW-0597">Phosphoprotein</keyword>
<dbReference type="InterPro" id="IPR000421">
    <property type="entry name" value="FA58C"/>
</dbReference>
<dbReference type="SUPFAM" id="SSF49785">
    <property type="entry name" value="Galactose-binding domain-like"/>
    <property type="match status" value="1"/>
</dbReference>